<protein>
    <submittedName>
        <fullName evidence="1">Uncharacterized protein</fullName>
    </submittedName>
</protein>
<evidence type="ECO:0000313" key="2">
    <source>
        <dbReference type="Proteomes" id="UP000887013"/>
    </source>
</evidence>
<evidence type="ECO:0000313" key="1">
    <source>
        <dbReference type="EMBL" id="GFU02554.1"/>
    </source>
</evidence>
<name>A0A8X6Q4Y0_NEPPI</name>
<sequence length="51" mass="5916">DESCPVKFERLGAFFVHVIRFEALRSLYLSIHQARSQGLILRWALDVLDKA</sequence>
<proteinExistence type="predicted"/>
<gene>
    <name evidence="1" type="ORF">NPIL_567641</name>
</gene>
<organism evidence="1 2">
    <name type="scientific">Nephila pilipes</name>
    <name type="common">Giant wood spider</name>
    <name type="synonym">Nephila maculata</name>
    <dbReference type="NCBI Taxonomy" id="299642"/>
    <lineage>
        <taxon>Eukaryota</taxon>
        <taxon>Metazoa</taxon>
        <taxon>Ecdysozoa</taxon>
        <taxon>Arthropoda</taxon>
        <taxon>Chelicerata</taxon>
        <taxon>Arachnida</taxon>
        <taxon>Araneae</taxon>
        <taxon>Araneomorphae</taxon>
        <taxon>Entelegynae</taxon>
        <taxon>Araneoidea</taxon>
        <taxon>Nephilidae</taxon>
        <taxon>Nephila</taxon>
    </lineage>
</organism>
<accession>A0A8X6Q4Y0</accession>
<feature type="non-terminal residue" evidence="1">
    <location>
        <position position="1"/>
    </location>
</feature>
<dbReference type="EMBL" id="BMAW01123268">
    <property type="protein sequence ID" value="GFU02554.1"/>
    <property type="molecule type" value="Genomic_DNA"/>
</dbReference>
<reference evidence="1" key="1">
    <citation type="submission" date="2020-08" db="EMBL/GenBank/DDBJ databases">
        <title>Multicomponent nature underlies the extraordinary mechanical properties of spider dragline silk.</title>
        <authorList>
            <person name="Kono N."/>
            <person name="Nakamura H."/>
            <person name="Mori M."/>
            <person name="Yoshida Y."/>
            <person name="Ohtoshi R."/>
            <person name="Malay A.D."/>
            <person name="Moran D.A.P."/>
            <person name="Tomita M."/>
            <person name="Numata K."/>
            <person name="Arakawa K."/>
        </authorList>
    </citation>
    <scope>NUCLEOTIDE SEQUENCE</scope>
</reference>
<dbReference type="AlphaFoldDB" id="A0A8X6Q4Y0"/>
<dbReference type="Proteomes" id="UP000887013">
    <property type="component" value="Unassembled WGS sequence"/>
</dbReference>
<comment type="caution">
    <text evidence="1">The sequence shown here is derived from an EMBL/GenBank/DDBJ whole genome shotgun (WGS) entry which is preliminary data.</text>
</comment>
<keyword evidence="2" id="KW-1185">Reference proteome</keyword>